<dbReference type="Pfam" id="PF01408">
    <property type="entry name" value="GFO_IDH_MocA"/>
    <property type="match status" value="1"/>
</dbReference>
<feature type="domain" description="Gfo/Idh/MocA-like oxidoreductase N-terminal" evidence="2">
    <location>
        <begin position="4"/>
        <end position="124"/>
    </location>
</feature>
<dbReference type="InterPro" id="IPR000683">
    <property type="entry name" value="Gfo/Idh/MocA-like_OxRdtase_N"/>
</dbReference>
<dbReference type="SUPFAM" id="SSF51735">
    <property type="entry name" value="NAD(P)-binding Rossmann-fold domains"/>
    <property type="match status" value="1"/>
</dbReference>
<sequence length="355" mass="37050">MAVGVGIVGLSANGGWAAMAHVPALRALPGYEIRALSASSAESARAAGEAHGVPLAFGSVDELVSRDEVDLVVVTVKTPRHHELVTAAVQANKMVLCEWPLGNGLAEAEELAALARSRGVRTAIGLQGRAVPAIRWLRDLIADGYVGDVLSTTVVGSGMAWGAEVPAPSSRYLFDAANGATMLTIPVAHAVDSLALVLGEFAEIRAVVANRRTTVRDGDGEIPMTAPDQVVVAGQLDSGAVATVHYRGGMCRGTNFQWEINGTDGDLVITGPFGNPQFAPLRIRGGHGSDTELADLQVPAEYHRVPGLVDGMPGYGVAHAYVQLLEDIENGTTTVPDFDHAVMRQRMVAAVQAAS</sequence>
<dbReference type="SUPFAM" id="SSF55347">
    <property type="entry name" value="Glyceraldehyde-3-phosphate dehydrogenase-like, C-terminal domain"/>
    <property type="match status" value="1"/>
</dbReference>
<dbReference type="EMBL" id="JAJVCN010000001">
    <property type="protein sequence ID" value="MCE7003026.1"/>
    <property type="molecule type" value="Genomic_DNA"/>
</dbReference>
<dbReference type="RefSeq" id="WP_233724591.1">
    <property type="nucleotide sequence ID" value="NZ_JAJVCN010000001.1"/>
</dbReference>
<dbReference type="InterPro" id="IPR055080">
    <property type="entry name" value="Gal80p-like_C"/>
</dbReference>
<protein>
    <submittedName>
        <fullName evidence="4">Gfo/Idh/MocA family oxidoreductase</fullName>
    </submittedName>
</protein>
<feature type="domain" description="Gal80p-like C-terminal" evidence="3">
    <location>
        <begin position="132"/>
        <end position="271"/>
    </location>
</feature>
<dbReference type="InterPro" id="IPR036291">
    <property type="entry name" value="NAD(P)-bd_dom_sf"/>
</dbReference>
<keyword evidence="1" id="KW-0560">Oxidoreductase</keyword>
<dbReference type="Pfam" id="PF22685">
    <property type="entry name" value="Gal80p_C-like"/>
    <property type="match status" value="1"/>
</dbReference>
<organism evidence="4 5">
    <name type="scientific">Kibdelosporangium philippinense</name>
    <dbReference type="NCBI Taxonomy" id="211113"/>
    <lineage>
        <taxon>Bacteria</taxon>
        <taxon>Bacillati</taxon>
        <taxon>Actinomycetota</taxon>
        <taxon>Actinomycetes</taxon>
        <taxon>Pseudonocardiales</taxon>
        <taxon>Pseudonocardiaceae</taxon>
        <taxon>Kibdelosporangium</taxon>
    </lineage>
</organism>
<dbReference type="Gene3D" id="3.40.50.720">
    <property type="entry name" value="NAD(P)-binding Rossmann-like Domain"/>
    <property type="match status" value="1"/>
</dbReference>
<evidence type="ECO:0000259" key="3">
    <source>
        <dbReference type="Pfam" id="PF22685"/>
    </source>
</evidence>
<dbReference type="PANTHER" id="PTHR43818">
    <property type="entry name" value="BCDNA.GH03377"/>
    <property type="match status" value="1"/>
</dbReference>
<comment type="caution">
    <text evidence="4">The sequence shown here is derived from an EMBL/GenBank/DDBJ whole genome shotgun (WGS) entry which is preliminary data.</text>
</comment>
<proteinExistence type="predicted"/>
<dbReference type="Gene3D" id="3.30.360.10">
    <property type="entry name" value="Dihydrodipicolinate Reductase, domain 2"/>
    <property type="match status" value="1"/>
</dbReference>
<evidence type="ECO:0000313" key="4">
    <source>
        <dbReference type="EMBL" id="MCE7003026.1"/>
    </source>
</evidence>
<dbReference type="PANTHER" id="PTHR43818:SF11">
    <property type="entry name" value="BCDNA.GH03377"/>
    <property type="match status" value="1"/>
</dbReference>
<reference evidence="4 5" key="1">
    <citation type="submission" date="2021-12" db="EMBL/GenBank/DDBJ databases">
        <title>Genome sequence of Kibdelosporangium philippinense ATCC 49844.</title>
        <authorList>
            <person name="Fedorov E.A."/>
            <person name="Omeragic M."/>
            <person name="Shalygina K.F."/>
            <person name="Maclea K.S."/>
        </authorList>
    </citation>
    <scope>NUCLEOTIDE SEQUENCE [LARGE SCALE GENOMIC DNA]</scope>
    <source>
        <strain evidence="4 5">ATCC 49844</strain>
    </source>
</reference>
<evidence type="ECO:0000259" key="2">
    <source>
        <dbReference type="Pfam" id="PF01408"/>
    </source>
</evidence>
<name>A0ABS8Z8M2_9PSEU</name>
<accession>A0ABS8Z8M2</accession>
<keyword evidence="5" id="KW-1185">Reference proteome</keyword>
<evidence type="ECO:0000256" key="1">
    <source>
        <dbReference type="ARBA" id="ARBA00023002"/>
    </source>
</evidence>
<evidence type="ECO:0000313" key="5">
    <source>
        <dbReference type="Proteomes" id="UP001521150"/>
    </source>
</evidence>
<gene>
    <name evidence="4" type="ORF">LWC34_09325</name>
</gene>
<dbReference type="InterPro" id="IPR050463">
    <property type="entry name" value="Gfo/Idh/MocA_oxidrdct_glycsds"/>
</dbReference>
<dbReference type="Proteomes" id="UP001521150">
    <property type="component" value="Unassembled WGS sequence"/>
</dbReference>